<evidence type="ECO:0000313" key="3">
    <source>
        <dbReference type="Proteomes" id="UP000654075"/>
    </source>
</evidence>
<sequence>MSEPEEGRRQVQEARELEEANRLMSELDAQHQRQKRRCAIEAPHMPAESRLAEAHEHETNDLQRHQLAHSSCAAAWHAACEADCVQQSQKLFCKLFCKMKVLVGAIMSKCFLRRPGGLLAEGSAEFETARQLGMRHGEKLPSGLAVDRNFKLPPVDMKTVATVGEGGGEGELLSEPLDGHQLGRIRSLVPGFRELLHEFKVNLVTTLHAALQMPGREEANGPNLGEVHSGITMGSRRLSAAIVFRSAGVDRKLPRCKIGTTIQSHAEPVFPVGHLETQAQAARLVAADPRPQVGPRIPLMQDRWRPAWSPPPEKRHVVKKTGDSLRPEFVRFVKTAGENIHANPGYLKSQKQLLSPRSIHRLNMAERSYARLPSQVRYRSQPEAFGDPGDEMCEMRHQKWLQAHAKRRDRHVHEVYYSLGRVADAERVVASHAEKLELTRSIAEAGALDPVKMTETAQRGFSKVKRGLNTLSMIRNAAADRAAAEGKAAFEPAKLKEERANKARLEKAQSATCLELRPLTPKGAAKHIRSWKGPEGTLRLLRSSTPWIDQDEMRELGRQTRSTGTLR</sequence>
<keyword evidence="3" id="KW-1185">Reference proteome</keyword>
<keyword evidence="1" id="KW-0175">Coiled coil</keyword>
<feature type="coiled-coil region" evidence="1">
    <location>
        <begin position="10"/>
        <end position="37"/>
    </location>
</feature>
<gene>
    <name evidence="2" type="ORF">PGLA1383_LOCUS47225</name>
</gene>
<protein>
    <submittedName>
        <fullName evidence="2">Uncharacterized protein</fullName>
    </submittedName>
</protein>
<proteinExistence type="predicted"/>
<comment type="caution">
    <text evidence="2">The sequence shown here is derived from an EMBL/GenBank/DDBJ whole genome shotgun (WGS) entry which is preliminary data.</text>
</comment>
<evidence type="ECO:0000256" key="1">
    <source>
        <dbReference type="SAM" id="Coils"/>
    </source>
</evidence>
<name>A0A813H059_POLGL</name>
<dbReference type="EMBL" id="CAJNNV010030027">
    <property type="protein sequence ID" value="CAE8631085.1"/>
    <property type="molecule type" value="Genomic_DNA"/>
</dbReference>
<dbReference type="AlphaFoldDB" id="A0A813H059"/>
<organism evidence="2 3">
    <name type="scientific">Polarella glacialis</name>
    <name type="common">Dinoflagellate</name>
    <dbReference type="NCBI Taxonomy" id="89957"/>
    <lineage>
        <taxon>Eukaryota</taxon>
        <taxon>Sar</taxon>
        <taxon>Alveolata</taxon>
        <taxon>Dinophyceae</taxon>
        <taxon>Suessiales</taxon>
        <taxon>Suessiaceae</taxon>
        <taxon>Polarella</taxon>
    </lineage>
</organism>
<accession>A0A813H059</accession>
<evidence type="ECO:0000313" key="2">
    <source>
        <dbReference type="EMBL" id="CAE8631085.1"/>
    </source>
</evidence>
<dbReference type="Proteomes" id="UP000654075">
    <property type="component" value="Unassembled WGS sequence"/>
</dbReference>
<reference evidence="2" key="1">
    <citation type="submission" date="2021-02" db="EMBL/GenBank/DDBJ databases">
        <authorList>
            <person name="Dougan E. K."/>
            <person name="Rhodes N."/>
            <person name="Thang M."/>
            <person name="Chan C."/>
        </authorList>
    </citation>
    <scope>NUCLEOTIDE SEQUENCE</scope>
</reference>